<dbReference type="SMART" id="SM00485">
    <property type="entry name" value="XPGN"/>
    <property type="match status" value="1"/>
</dbReference>
<dbReference type="InterPro" id="IPR036279">
    <property type="entry name" value="5-3_exonuclease_C_sf"/>
</dbReference>
<reference evidence="19 20" key="1">
    <citation type="submission" date="2008-07" db="EMBL/GenBank/DDBJ databases">
        <authorList>
            <person name="El-Sayed N."/>
            <person name="Caler E."/>
            <person name="Inman J."/>
            <person name="Amedeo P."/>
            <person name="Hass B."/>
            <person name="Wortman J."/>
        </authorList>
    </citation>
    <scope>NUCLEOTIDE SEQUENCE [LARGE SCALE GENOMIC DNA]</scope>
    <source>
        <strain evidence="20">ATCC 50983 / TXsc</strain>
    </source>
</reference>
<feature type="compositionally biased region" description="Basic and acidic residues" evidence="16">
    <location>
        <begin position="479"/>
        <end position="489"/>
    </location>
</feature>
<comment type="subcellular location">
    <subcellularLocation>
        <location evidence="1 14">Nucleus</location>
    </subcellularLocation>
</comment>
<evidence type="ECO:0000313" key="20">
    <source>
        <dbReference type="Proteomes" id="UP000007800"/>
    </source>
</evidence>
<gene>
    <name evidence="19" type="ORF">Pmar_PMAR025024</name>
</gene>
<dbReference type="GO" id="GO:0017108">
    <property type="term" value="F:5'-flap endonuclease activity"/>
    <property type="evidence" value="ECO:0007669"/>
    <property type="project" value="TreeGrafter"/>
</dbReference>
<keyword evidence="15" id="KW-0175">Coiled coil</keyword>
<dbReference type="SMART" id="SM00484">
    <property type="entry name" value="XPGI"/>
    <property type="match status" value="1"/>
</dbReference>
<feature type="compositionally biased region" description="Polar residues" evidence="16">
    <location>
        <begin position="491"/>
        <end position="503"/>
    </location>
</feature>
<evidence type="ECO:0000256" key="15">
    <source>
        <dbReference type="SAM" id="Coils"/>
    </source>
</evidence>
<dbReference type="InterPro" id="IPR008918">
    <property type="entry name" value="HhH2"/>
</dbReference>
<dbReference type="CDD" id="cd09901">
    <property type="entry name" value="H3TH_FEN1-like"/>
    <property type="match status" value="1"/>
</dbReference>
<evidence type="ECO:0000256" key="7">
    <source>
        <dbReference type="ARBA" id="ARBA00022801"/>
    </source>
</evidence>
<dbReference type="EC" id="3.1.-.-" evidence="14"/>
<evidence type="ECO:0000256" key="2">
    <source>
        <dbReference type="ARBA" id="ARBA00022553"/>
    </source>
</evidence>
<dbReference type="InterPro" id="IPR029060">
    <property type="entry name" value="PIN-like_dom_sf"/>
</dbReference>
<evidence type="ECO:0000256" key="16">
    <source>
        <dbReference type="SAM" id="MobiDB-lite"/>
    </source>
</evidence>
<keyword evidence="2" id="KW-0597">Phosphoprotein</keyword>
<dbReference type="SMART" id="SM00279">
    <property type="entry name" value="HhH2"/>
    <property type="match status" value="1"/>
</dbReference>
<feature type="region of interest" description="Disordered" evidence="16">
    <location>
        <begin position="476"/>
        <end position="505"/>
    </location>
</feature>
<dbReference type="SUPFAM" id="SSF47807">
    <property type="entry name" value="5' to 3' exonuclease, C-terminal subdomain"/>
    <property type="match status" value="1"/>
</dbReference>
<dbReference type="SUPFAM" id="SSF88723">
    <property type="entry name" value="PIN domain-like"/>
    <property type="match status" value="1"/>
</dbReference>
<keyword evidence="3 14" id="KW-0540">Nuclease</keyword>
<evidence type="ECO:0000256" key="10">
    <source>
        <dbReference type="ARBA" id="ARBA00023125"/>
    </source>
</evidence>
<dbReference type="GO" id="GO:0006281">
    <property type="term" value="P:DNA repair"/>
    <property type="evidence" value="ECO:0007669"/>
    <property type="project" value="UniProtKB-UniRule"/>
</dbReference>
<keyword evidence="10 14" id="KW-0238">DNA-binding</keyword>
<dbReference type="Gene3D" id="3.40.50.1010">
    <property type="entry name" value="5'-nuclease"/>
    <property type="match status" value="1"/>
</dbReference>
<evidence type="ECO:0000256" key="4">
    <source>
        <dbReference type="ARBA" id="ARBA00022723"/>
    </source>
</evidence>
<comment type="function">
    <text evidence="14">5'-&gt;3' double-stranded DNA exonuclease which may also possess a cryptic 3'-&gt;5' double-stranded DNA exonuclease activity. Functions in DNA mismatch repair.</text>
</comment>
<feature type="domain" description="XPG N-terminal" evidence="18">
    <location>
        <begin position="1"/>
        <end position="100"/>
    </location>
</feature>
<evidence type="ECO:0000256" key="9">
    <source>
        <dbReference type="ARBA" id="ARBA00022842"/>
    </source>
</evidence>
<keyword evidence="20" id="KW-1185">Reference proteome</keyword>
<dbReference type="PANTHER" id="PTHR11081:SF8">
    <property type="entry name" value="EXONUCLEASE 1"/>
    <property type="match status" value="1"/>
</dbReference>
<evidence type="ECO:0000256" key="11">
    <source>
        <dbReference type="ARBA" id="ARBA00023128"/>
    </source>
</evidence>
<dbReference type="EMBL" id="GG677658">
    <property type="protein sequence ID" value="EER10287.1"/>
    <property type="molecule type" value="Genomic_DNA"/>
</dbReference>
<dbReference type="PANTHER" id="PTHR11081">
    <property type="entry name" value="FLAP ENDONUCLEASE FAMILY MEMBER"/>
    <property type="match status" value="1"/>
</dbReference>
<keyword evidence="8 14" id="KW-0269">Exonuclease</keyword>
<dbReference type="RefSeq" id="XP_002778492.1">
    <property type="nucleotide sequence ID" value="XM_002778446.1"/>
</dbReference>
<keyword evidence="9 14" id="KW-0460">Magnesium</keyword>
<dbReference type="Proteomes" id="UP000007800">
    <property type="component" value="Unassembled WGS sequence"/>
</dbReference>
<dbReference type="Gene3D" id="1.10.150.20">
    <property type="entry name" value="5' to 3' exonuclease, C-terminal subdomain"/>
    <property type="match status" value="1"/>
</dbReference>
<dbReference type="InterPro" id="IPR006084">
    <property type="entry name" value="XPG/Rad2"/>
</dbReference>
<dbReference type="GO" id="GO:0035312">
    <property type="term" value="F:5'-3' DNA exonuclease activity"/>
    <property type="evidence" value="ECO:0007669"/>
    <property type="project" value="UniProtKB-UniRule"/>
</dbReference>
<comment type="similarity">
    <text evidence="14">Belongs to the XPG/RAD2 endonuclease family. EXO1 subfamily.</text>
</comment>
<dbReference type="InParanoid" id="C5KYZ8"/>
<keyword evidence="4 14" id="KW-0479">Metal-binding</keyword>
<dbReference type="GO" id="GO:0005634">
    <property type="term" value="C:nucleus"/>
    <property type="evidence" value="ECO:0007669"/>
    <property type="project" value="UniProtKB-SubCell"/>
</dbReference>
<feature type="region of interest" description="Disordered" evidence="16">
    <location>
        <begin position="618"/>
        <end position="638"/>
    </location>
</feature>
<evidence type="ECO:0000256" key="6">
    <source>
        <dbReference type="ARBA" id="ARBA00022763"/>
    </source>
</evidence>
<dbReference type="AlphaFoldDB" id="C5KYZ8"/>
<dbReference type="Pfam" id="PF00752">
    <property type="entry name" value="XPG_N"/>
    <property type="match status" value="1"/>
</dbReference>
<evidence type="ECO:0000259" key="18">
    <source>
        <dbReference type="SMART" id="SM00485"/>
    </source>
</evidence>
<evidence type="ECO:0000256" key="14">
    <source>
        <dbReference type="RuleBase" id="RU910737"/>
    </source>
</evidence>
<keyword evidence="13 14" id="KW-0539">Nucleus</keyword>
<evidence type="ECO:0000256" key="3">
    <source>
        <dbReference type="ARBA" id="ARBA00022722"/>
    </source>
</evidence>
<keyword evidence="6 14" id="KW-0227">DNA damage</keyword>
<dbReference type="GeneID" id="9038948"/>
<evidence type="ECO:0000313" key="19">
    <source>
        <dbReference type="EMBL" id="EER10287.1"/>
    </source>
</evidence>
<dbReference type="OrthoDB" id="26491at2759"/>
<keyword evidence="14" id="KW-0267">Excision nuclease</keyword>
<keyword evidence="14" id="KW-0228">DNA excision</keyword>
<accession>C5KYZ8</accession>
<keyword evidence="12 14" id="KW-0234">DNA repair</keyword>
<evidence type="ECO:0000256" key="1">
    <source>
        <dbReference type="ARBA" id="ARBA00004123"/>
    </source>
</evidence>
<dbReference type="PRINTS" id="PR00853">
    <property type="entry name" value="XPGRADSUPER"/>
</dbReference>
<dbReference type="InterPro" id="IPR006086">
    <property type="entry name" value="XPG-I_dom"/>
</dbReference>
<evidence type="ECO:0000256" key="12">
    <source>
        <dbReference type="ARBA" id="ARBA00023204"/>
    </source>
</evidence>
<feature type="coiled-coil region" evidence="15">
    <location>
        <begin position="411"/>
        <end position="441"/>
    </location>
</feature>
<organism evidence="20">
    <name type="scientific">Perkinsus marinus (strain ATCC 50983 / TXsc)</name>
    <dbReference type="NCBI Taxonomy" id="423536"/>
    <lineage>
        <taxon>Eukaryota</taxon>
        <taxon>Sar</taxon>
        <taxon>Alveolata</taxon>
        <taxon>Perkinsozoa</taxon>
        <taxon>Perkinsea</taxon>
        <taxon>Perkinsida</taxon>
        <taxon>Perkinsidae</taxon>
        <taxon>Perkinsus</taxon>
    </lineage>
</organism>
<dbReference type="OMA" id="NKMEFAA"/>
<evidence type="ECO:0000256" key="5">
    <source>
        <dbReference type="ARBA" id="ARBA00022759"/>
    </source>
</evidence>
<evidence type="ECO:0000259" key="17">
    <source>
        <dbReference type="SMART" id="SM00484"/>
    </source>
</evidence>
<keyword evidence="7 14" id="KW-0378">Hydrolase</keyword>
<comment type="cofactor">
    <cofactor evidence="14">
        <name>Mg(2+)</name>
        <dbReference type="ChEBI" id="CHEBI:18420"/>
    </cofactor>
    <text evidence="14">Binds 2 magnesium ions per subunit. They probably participate in the reaction catalyzed by the enzyme. May bind an additional third magnesium ion after substrate binding.</text>
</comment>
<name>C5KYZ8_PERM5</name>
<protein>
    <recommendedName>
        <fullName evidence="14">Exonuclease 1</fullName>
        <ecNumber evidence="14">3.1.-.-</ecNumber>
    </recommendedName>
</protein>
<dbReference type="Pfam" id="PF00867">
    <property type="entry name" value="XPG_I"/>
    <property type="match status" value="1"/>
</dbReference>
<dbReference type="InterPro" id="IPR006085">
    <property type="entry name" value="XPG_DNA_repair_N"/>
</dbReference>
<keyword evidence="11" id="KW-0496">Mitochondrion</keyword>
<dbReference type="GO" id="GO:0003677">
    <property type="term" value="F:DNA binding"/>
    <property type="evidence" value="ECO:0007669"/>
    <property type="project" value="UniProtKB-UniRule"/>
</dbReference>
<evidence type="ECO:0000256" key="8">
    <source>
        <dbReference type="ARBA" id="ARBA00022839"/>
    </source>
</evidence>
<feature type="domain" description="XPG-I" evidence="17">
    <location>
        <begin position="146"/>
        <end position="217"/>
    </location>
</feature>
<dbReference type="FunFam" id="3.40.50.1010:FF:000111">
    <property type="entry name" value="Exonuclease 1"/>
    <property type="match status" value="1"/>
</dbReference>
<keyword evidence="5" id="KW-0255">Endonuclease</keyword>
<sequence>MGVKNLLQHLKGCTAMKQNISDFKGKRVGIDAMCWMHRGAIACCFELVSGRESDKFLTFFLRMIALLQGYDVTPVVVFDGCRMPGKAEEEKKRGESRETAADSAKAMIESLGITQASQMTSEVRSKCMQAVRITKEMIQKVMCALKALGVEFIVAAYEADAQLGYMYSAGLVDAVISEDSDVLPYGCKVMIAKLDQAGDCQVVDISWALKGGSKLKEKSNEQEDQRLSFRELRDKYGADLANLRDWTKEVFIDACVLAGCDYSHACNLSGMGIKTAMKLVNKYRNWQRTLRALKIEDKFRKQLAYEKFETFRKNFELARAVFFFHRVFDPRTKRCITMTEDTSSLLTEAGRLEFSGASITDVVGGLVDIDVMDAKICARTGQPIDLSAATVEDSASVSKVAEAHSQRVALNKMEFAALKRFQEEYEQLRERRQKQRRLEEQALAGAEKARGTKGEALCGQDTQFLAGLTRALGGSVARGAEKARVKEDSDPVSQSSRATTETTLENEFESEMLGGLPGSAMVEADQMDEDEEEFDMEDLLDHLTANDASITDAATREPSKMPVSCRAAPTRRKLSANPFAAARQSGTSHSVHVQTSHLSEPTLSIARRGVEVPLVKRSREPLEEESSAKKPRASFSVFDRTTWKKRAAKGPAQVELITTLHTKLPPPSALRRTT</sequence>
<dbReference type="CDD" id="cd09857">
    <property type="entry name" value="PIN_EXO1"/>
    <property type="match status" value="1"/>
</dbReference>
<dbReference type="GO" id="GO:0046872">
    <property type="term" value="F:metal ion binding"/>
    <property type="evidence" value="ECO:0007669"/>
    <property type="project" value="UniProtKB-UniRule"/>
</dbReference>
<proteinExistence type="inferred from homology"/>
<evidence type="ECO:0000256" key="13">
    <source>
        <dbReference type="ARBA" id="ARBA00023242"/>
    </source>
</evidence>
<dbReference type="InterPro" id="IPR044752">
    <property type="entry name" value="PIN-like_EXO1"/>
</dbReference>